<evidence type="ECO:0000256" key="16">
    <source>
        <dbReference type="PIRSR" id="PIRSR006135-2"/>
    </source>
</evidence>
<evidence type="ECO:0000256" key="10">
    <source>
        <dbReference type="ARBA" id="ARBA00022741"/>
    </source>
</evidence>
<evidence type="ECO:0000256" key="14">
    <source>
        <dbReference type="PIRNR" id="PIRNR006135"/>
    </source>
</evidence>
<evidence type="ECO:0000313" key="18">
    <source>
        <dbReference type="Proteomes" id="UP001055286"/>
    </source>
</evidence>
<dbReference type="CDD" id="cd00544">
    <property type="entry name" value="CobU"/>
    <property type="match status" value="1"/>
</dbReference>
<dbReference type="GO" id="GO:0043752">
    <property type="term" value="F:adenosylcobinamide kinase activity"/>
    <property type="evidence" value="ECO:0007669"/>
    <property type="project" value="UniProtKB-EC"/>
</dbReference>
<feature type="binding site" evidence="16">
    <location>
        <begin position="16"/>
        <end position="23"/>
    </location>
    <ligand>
        <name>GTP</name>
        <dbReference type="ChEBI" id="CHEBI:37565"/>
    </ligand>
</feature>
<keyword evidence="10 14" id="KW-0547">Nucleotide-binding</keyword>
<dbReference type="GO" id="GO:0009236">
    <property type="term" value="P:cobalamin biosynthetic process"/>
    <property type="evidence" value="ECO:0007669"/>
    <property type="project" value="UniProtKB-UniRule"/>
</dbReference>
<dbReference type="EMBL" id="BPQJ01000009">
    <property type="protein sequence ID" value="GJD62309.1"/>
    <property type="molecule type" value="Genomic_DNA"/>
</dbReference>
<evidence type="ECO:0000256" key="3">
    <source>
        <dbReference type="ARBA" id="ARBA00001522"/>
    </source>
</evidence>
<dbReference type="PANTHER" id="PTHR34848">
    <property type="match status" value="1"/>
</dbReference>
<reference evidence="17" key="2">
    <citation type="submission" date="2021-08" db="EMBL/GenBank/DDBJ databases">
        <authorList>
            <person name="Tani A."/>
            <person name="Ola A."/>
            <person name="Ogura Y."/>
            <person name="Katsura K."/>
            <person name="Hayashi T."/>
        </authorList>
    </citation>
    <scope>NUCLEOTIDE SEQUENCE</scope>
    <source>
        <strain evidence="17">JCM 32048</strain>
    </source>
</reference>
<feature type="binding site" evidence="16">
    <location>
        <begin position="58"/>
        <end position="61"/>
    </location>
    <ligand>
        <name>GTP</name>
        <dbReference type="ChEBI" id="CHEBI:37565"/>
    </ligand>
</feature>
<dbReference type="PANTHER" id="PTHR34848:SF1">
    <property type="entry name" value="BIFUNCTIONAL ADENOSYLCOBALAMIN BIOSYNTHESIS PROTEIN COBU"/>
    <property type="match status" value="1"/>
</dbReference>
<gene>
    <name evidence="17" type="primary">cobP</name>
    <name evidence="17" type="ORF">MPEAHAMD_2462</name>
</gene>
<comment type="catalytic activity">
    <reaction evidence="2 14">
        <text>adenosylcob(III)inamide phosphate + GTP + H(+) = adenosylcob(III)inamide-GDP + diphosphate</text>
        <dbReference type="Rhea" id="RHEA:22712"/>
        <dbReference type="ChEBI" id="CHEBI:15378"/>
        <dbReference type="ChEBI" id="CHEBI:33019"/>
        <dbReference type="ChEBI" id="CHEBI:37565"/>
        <dbReference type="ChEBI" id="CHEBI:58502"/>
        <dbReference type="ChEBI" id="CHEBI:60487"/>
        <dbReference type="EC" id="2.7.7.62"/>
    </reaction>
</comment>
<comment type="pathway">
    <text evidence="5 14">Cofactor biosynthesis; adenosylcobalamin biosynthesis; adenosylcobalamin from cob(II)yrinate a,c-diamide: step 6/7.</text>
</comment>
<evidence type="ECO:0000256" key="7">
    <source>
        <dbReference type="ARBA" id="ARBA00007490"/>
    </source>
</evidence>
<evidence type="ECO:0000256" key="1">
    <source>
        <dbReference type="ARBA" id="ARBA00000312"/>
    </source>
</evidence>
<evidence type="ECO:0000256" key="13">
    <source>
        <dbReference type="ARBA" id="ARBA00023134"/>
    </source>
</evidence>
<proteinExistence type="inferred from homology"/>
<protein>
    <recommendedName>
        <fullName evidence="14">Bifunctional adenosylcobalamin biosynthesis protein</fullName>
        <ecNumber evidence="14">2.7.1.156</ecNumber>
        <ecNumber evidence="14">2.7.7.62</ecNumber>
    </recommendedName>
</protein>
<dbReference type="InterPro" id="IPR027417">
    <property type="entry name" value="P-loop_NTPase"/>
</dbReference>
<evidence type="ECO:0000256" key="4">
    <source>
        <dbReference type="ARBA" id="ARBA00003889"/>
    </source>
</evidence>
<dbReference type="NCBIfam" id="NF004469">
    <property type="entry name" value="PRK05800.1"/>
    <property type="match status" value="1"/>
</dbReference>
<comment type="similarity">
    <text evidence="7 14">Belongs to the CobU/CobP family.</text>
</comment>
<evidence type="ECO:0000256" key="15">
    <source>
        <dbReference type="PIRSR" id="PIRSR006135-1"/>
    </source>
</evidence>
<feature type="active site" description="GMP-histidine intermediate" evidence="15">
    <location>
        <position position="57"/>
    </location>
</feature>
<dbReference type="InterPro" id="IPR003203">
    <property type="entry name" value="CobU/CobP"/>
</dbReference>
<name>A0AA37HAK1_9HYPH</name>
<keyword evidence="11 14" id="KW-0418">Kinase</keyword>
<comment type="catalytic activity">
    <reaction evidence="1 14">
        <text>adenosylcob(III)inamide + ATP = adenosylcob(III)inamide phosphate + ADP + H(+)</text>
        <dbReference type="Rhea" id="RHEA:15769"/>
        <dbReference type="ChEBI" id="CHEBI:2480"/>
        <dbReference type="ChEBI" id="CHEBI:15378"/>
        <dbReference type="ChEBI" id="CHEBI:30616"/>
        <dbReference type="ChEBI" id="CHEBI:58502"/>
        <dbReference type="ChEBI" id="CHEBI:456216"/>
        <dbReference type="EC" id="2.7.1.156"/>
    </reaction>
</comment>
<organism evidence="17 18">
    <name type="scientific">Methylobacterium frigidaeris</name>
    <dbReference type="NCBI Taxonomy" id="2038277"/>
    <lineage>
        <taxon>Bacteria</taxon>
        <taxon>Pseudomonadati</taxon>
        <taxon>Pseudomonadota</taxon>
        <taxon>Alphaproteobacteria</taxon>
        <taxon>Hyphomicrobiales</taxon>
        <taxon>Methylobacteriaceae</taxon>
        <taxon>Methylobacterium</taxon>
    </lineage>
</organism>
<dbReference type="GO" id="GO:0005524">
    <property type="term" value="F:ATP binding"/>
    <property type="evidence" value="ECO:0007669"/>
    <property type="project" value="UniProtKB-UniRule"/>
</dbReference>
<evidence type="ECO:0000256" key="5">
    <source>
        <dbReference type="ARBA" id="ARBA00004692"/>
    </source>
</evidence>
<dbReference type="Gene3D" id="3.40.50.300">
    <property type="entry name" value="P-loop containing nucleotide triphosphate hydrolases"/>
    <property type="match status" value="1"/>
</dbReference>
<reference evidence="17" key="1">
    <citation type="journal article" date="2016" name="Front. Microbiol.">
        <title>Genome Sequence of the Piezophilic, Mesophilic Sulfate-Reducing Bacterium Desulfovibrio indicus J2T.</title>
        <authorList>
            <person name="Cao J."/>
            <person name="Maignien L."/>
            <person name="Shao Z."/>
            <person name="Alain K."/>
            <person name="Jebbar M."/>
        </authorList>
    </citation>
    <scope>NUCLEOTIDE SEQUENCE</scope>
    <source>
        <strain evidence="17">JCM 32048</strain>
    </source>
</reference>
<dbReference type="GO" id="GO:0005525">
    <property type="term" value="F:GTP binding"/>
    <property type="evidence" value="ECO:0007669"/>
    <property type="project" value="UniProtKB-UniRule"/>
</dbReference>
<comment type="catalytic activity">
    <reaction evidence="3">
        <text>adenosylcob(III)inamide + GTP = adenosylcob(III)inamide phosphate + GDP + H(+)</text>
        <dbReference type="Rhea" id="RHEA:15765"/>
        <dbReference type="ChEBI" id="CHEBI:2480"/>
        <dbReference type="ChEBI" id="CHEBI:15378"/>
        <dbReference type="ChEBI" id="CHEBI:37565"/>
        <dbReference type="ChEBI" id="CHEBI:58189"/>
        <dbReference type="ChEBI" id="CHEBI:58502"/>
        <dbReference type="EC" id="2.7.1.156"/>
    </reaction>
</comment>
<dbReference type="Proteomes" id="UP001055286">
    <property type="component" value="Unassembled WGS sequence"/>
</dbReference>
<keyword evidence="18" id="KW-1185">Reference proteome</keyword>
<dbReference type="SUPFAM" id="SSF52540">
    <property type="entry name" value="P-loop containing nucleoside triphosphate hydrolases"/>
    <property type="match status" value="1"/>
</dbReference>
<keyword evidence="9 14" id="KW-0808">Transferase</keyword>
<evidence type="ECO:0000256" key="11">
    <source>
        <dbReference type="ARBA" id="ARBA00022777"/>
    </source>
</evidence>
<sequence length="179" mass="19164">MPDPDRAAPRLTLVLGGARSGKSRYAEGLIEALPGPWLYVATAQAWDDEMRARIDAHRARRPPPWETVDAPRDLPAMIGRAPAGRPVLVDCLTLWLTNAMLDDDADLAAEVEALVGSCRAAAGPLVLVSNEVGFGIVPENALARRFRDEAGRLHQCLAAIADRVVLVVAGLPMTLKGDT</sequence>
<dbReference type="EC" id="2.7.1.156" evidence="14"/>
<keyword evidence="12 14" id="KW-0067">ATP-binding</keyword>
<dbReference type="Pfam" id="PF02283">
    <property type="entry name" value="CobU"/>
    <property type="match status" value="1"/>
</dbReference>
<evidence type="ECO:0000256" key="2">
    <source>
        <dbReference type="ARBA" id="ARBA00000711"/>
    </source>
</evidence>
<dbReference type="GO" id="GO:0008820">
    <property type="term" value="F:cobinamide phosphate guanylyltransferase activity"/>
    <property type="evidence" value="ECO:0007669"/>
    <property type="project" value="UniProtKB-UniRule"/>
</dbReference>
<keyword evidence="8 14" id="KW-0169">Cobalamin biosynthesis</keyword>
<feature type="binding site" evidence="16">
    <location>
        <position position="90"/>
    </location>
    <ligand>
        <name>GTP</name>
        <dbReference type="ChEBI" id="CHEBI:37565"/>
    </ligand>
</feature>
<keyword evidence="13 14" id="KW-0342">GTP-binding</keyword>
<evidence type="ECO:0000256" key="9">
    <source>
        <dbReference type="ARBA" id="ARBA00022679"/>
    </source>
</evidence>
<evidence type="ECO:0000256" key="6">
    <source>
        <dbReference type="ARBA" id="ARBA00005159"/>
    </source>
</evidence>
<evidence type="ECO:0000256" key="12">
    <source>
        <dbReference type="ARBA" id="ARBA00022840"/>
    </source>
</evidence>
<dbReference type="EC" id="2.7.7.62" evidence="14"/>
<dbReference type="PIRSF" id="PIRSF006135">
    <property type="entry name" value="CobU"/>
    <property type="match status" value="1"/>
</dbReference>
<feature type="binding site" evidence="16">
    <location>
        <begin position="41"/>
        <end position="43"/>
    </location>
    <ligand>
        <name>GTP</name>
        <dbReference type="ChEBI" id="CHEBI:37565"/>
    </ligand>
</feature>
<evidence type="ECO:0000256" key="8">
    <source>
        <dbReference type="ARBA" id="ARBA00022573"/>
    </source>
</evidence>
<accession>A0AA37HAK1</accession>
<comment type="caution">
    <text evidence="17">The sequence shown here is derived from an EMBL/GenBank/DDBJ whole genome shotgun (WGS) entry which is preliminary data.</text>
</comment>
<dbReference type="AlphaFoldDB" id="A0AA37HAK1"/>
<comment type="pathway">
    <text evidence="6 14">Cofactor biosynthesis; adenosylcobalamin biosynthesis; adenosylcobalamin from cob(II)yrinate a,c-diamide: step 5/7.</text>
</comment>
<evidence type="ECO:0000313" key="17">
    <source>
        <dbReference type="EMBL" id="GJD62309.1"/>
    </source>
</evidence>
<comment type="function">
    <text evidence="4 14">Catalyzes ATP-dependent phosphorylation of adenosylcobinamide and addition of GMP to adenosylcobinamide phosphate.</text>
</comment>